<dbReference type="EMBL" id="JAATJV010245711">
    <property type="protein sequence ID" value="MBZ3875210.1"/>
    <property type="molecule type" value="Genomic_DNA"/>
</dbReference>
<dbReference type="AlphaFoldDB" id="A0AA41MNK4"/>
<organism evidence="1 2">
    <name type="scientific">Sciurus carolinensis</name>
    <name type="common">Eastern gray squirrel</name>
    <dbReference type="NCBI Taxonomy" id="30640"/>
    <lineage>
        <taxon>Eukaryota</taxon>
        <taxon>Metazoa</taxon>
        <taxon>Chordata</taxon>
        <taxon>Craniata</taxon>
        <taxon>Vertebrata</taxon>
        <taxon>Euteleostomi</taxon>
        <taxon>Mammalia</taxon>
        <taxon>Eutheria</taxon>
        <taxon>Euarchontoglires</taxon>
        <taxon>Glires</taxon>
        <taxon>Rodentia</taxon>
        <taxon>Sciuromorpha</taxon>
        <taxon>Sciuridae</taxon>
        <taxon>Sciurinae</taxon>
        <taxon>Sciurini</taxon>
        <taxon>Sciurus</taxon>
    </lineage>
</organism>
<protein>
    <submittedName>
        <fullName evidence="1">2',5'-phosphodiesterase 12</fullName>
    </submittedName>
</protein>
<reference evidence="1" key="1">
    <citation type="submission" date="2020-03" db="EMBL/GenBank/DDBJ databases">
        <title>Studies in the Genomics of Life Span.</title>
        <authorList>
            <person name="Glass D."/>
        </authorList>
    </citation>
    <scope>NUCLEOTIDE SEQUENCE</scope>
    <source>
        <strain evidence="1">SUZIE</strain>
        <tissue evidence="1">Muscle</tissue>
    </source>
</reference>
<proteinExistence type="predicted"/>
<dbReference type="Gene3D" id="3.30.1370.190">
    <property type="match status" value="1"/>
</dbReference>
<gene>
    <name evidence="1" type="ORF">SUZIE_131800</name>
</gene>
<sequence>MCLTWTPGLNARCCRWVMSGTRWSTTRPPAATEAWCPVEAGPGTCTFDHLHLCTKKVIEDALIRTVSWTVLYCAGYTLELDSRHNLIQKEPTGYNTNLICLQEVDCMVFSDNLVPVLHGSGWSVCFESSSRKEGL</sequence>
<evidence type="ECO:0000313" key="1">
    <source>
        <dbReference type="EMBL" id="MBZ3875210.1"/>
    </source>
</evidence>
<comment type="caution">
    <text evidence="1">The sequence shown here is derived from an EMBL/GenBank/DDBJ whole genome shotgun (WGS) entry which is preliminary data.</text>
</comment>
<name>A0AA41MNK4_SCICA</name>
<dbReference type="Proteomes" id="UP001166674">
    <property type="component" value="Unassembled WGS sequence"/>
</dbReference>
<keyword evidence="2" id="KW-1185">Reference proteome</keyword>
<accession>A0AA41MNK4</accession>
<evidence type="ECO:0000313" key="2">
    <source>
        <dbReference type="Proteomes" id="UP001166674"/>
    </source>
</evidence>